<organism evidence="1">
    <name type="scientific">marine sediment metagenome</name>
    <dbReference type="NCBI Taxonomy" id="412755"/>
    <lineage>
        <taxon>unclassified sequences</taxon>
        <taxon>metagenomes</taxon>
        <taxon>ecological metagenomes</taxon>
    </lineage>
</organism>
<sequence>KIIQISDFDVIISRDTPVKPKPSGEGIRLAAKTDFFVVQEWAGSQ</sequence>
<dbReference type="EMBL" id="BART01038567">
    <property type="protein sequence ID" value="GAH06110.1"/>
    <property type="molecule type" value="Genomic_DNA"/>
</dbReference>
<comment type="caution">
    <text evidence="1">The sequence shown here is derived from an EMBL/GenBank/DDBJ whole genome shotgun (WGS) entry which is preliminary data.</text>
</comment>
<evidence type="ECO:0000313" key="1">
    <source>
        <dbReference type="EMBL" id="GAH06110.1"/>
    </source>
</evidence>
<dbReference type="AlphaFoldDB" id="X1DCR9"/>
<reference evidence="1" key="1">
    <citation type="journal article" date="2014" name="Front. Microbiol.">
        <title>High frequency of phylogenetically diverse reductive dehalogenase-homologous genes in deep subseafloor sedimentary metagenomes.</title>
        <authorList>
            <person name="Kawai M."/>
            <person name="Futagami T."/>
            <person name="Toyoda A."/>
            <person name="Takaki Y."/>
            <person name="Nishi S."/>
            <person name="Hori S."/>
            <person name="Arai W."/>
            <person name="Tsubouchi T."/>
            <person name="Morono Y."/>
            <person name="Uchiyama I."/>
            <person name="Ito T."/>
            <person name="Fujiyama A."/>
            <person name="Inagaki F."/>
            <person name="Takami H."/>
        </authorList>
    </citation>
    <scope>NUCLEOTIDE SEQUENCE</scope>
    <source>
        <strain evidence="1">Expedition CK06-06</strain>
    </source>
</reference>
<feature type="non-terminal residue" evidence="1">
    <location>
        <position position="1"/>
    </location>
</feature>
<accession>X1DCR9</accession>
<name>X1DCR9_9ZZZZ</name>
<proteinExistence type="predicted"/>
<gene>
    <name evidence="1" type="ORF">S01H4_63886</name>
</gene>
<protein>
    <submittedName>
        <fullName evidence="1">Uncharacterized protein</fullName>
    </submittedName>
</protein>